<evidence type="ECO:0000313" key="4">
    <source>
        <dbReference type="EMBL" id="MET3749011.1"/>
    </source>
</evidence>
<accession>A0ABV2LXS4</accession>
<dbReference type="Pfam" id="PF17782">
    <property type="entry name" value="WHD_DprA"/>
    <property type="match status" value="1"/>
</dbReference>
<evidence type="ECO:0000313" key="5">
    <source>
        <dbReference type="Proteomes" id="UP001549106"/>
    </source>
</evidence>
<dbReference type="Proteomes" id="UP001549106">
    <property type="component" value="Unassembled WGS sequence"/>
</dbReference>
<dbReference type="InterPro" id="IPR041614">
    <property type="entry name" value="DprA_WH"/>
</dbReference>
<dbReference type="NCBIfam" id="TIGR00732">
    <property type="entry name" value="dprA"/>
    <property type="match status" value="1"/>
</dbReference>
<evidence type="ECO:0000259" key="3">
    <source>
        <dbReference type="Pfam" id="PF17782"/>
    </source>
</evidence>
<dbReference type="PANTHER" id="PTHR43022:SF1">
    <property type="entry name" value="PROTEIN SMF"/>
    <property type="match status" value="1"/>
</dbReference>
<evidence type="ECO:0000259" key="2">
    <source>
        <dbReference type="Pfam" id="PF02481"/>
    </source>
</evidence>
<dbReference type="RefSeq" id="WP_147598081.1">
    <property type="nucleotide sequence ID" value="NZ_BAABXP010000002.1"/>
</dbReference>
<gene>
    <name evidence="4" type="ORF">ABID24_000227</name>
</gene>
<sequence>MERNHSDNIRCIEKGQPEYPEKLKAYDHMPEKLYIKGRLPDPERPCAAVVGARMCSPYGRIQAFQYAKTLAEAGVQIISGMATGIDSEGHRGALAGGMPTWAVLGSGPDVCYPATNRNLYERILREKGGIISEYPPGTQPRNYHFPARNRILSALSDLVLVVEAKEKSGSLITAQWALEQGKAVFALPGPVNEELSRGCHRLIYDGAGLAYKPEVLLEELGINCKNTVKSSEKKNLGLASDLNMVYSCLDLRPKSRDSIMQETGLSAEKTGSILVELSILGLIREISRHYYVKIQT</sequence>
<keyword evidence="5" id="KW-1185">Reference proteome</keyword>
<dbReference type="InterPro" id="IPR036388">
    <property type="entry name" value="WH-like_DNA-bd_sf"/>
</dbReference>
<proteinExistence type="inferred from homology"/>
<dbReference type="SUPFAM" id="SSF102405">
    <property type="entry name" value="MCP/YpsA-like"/>
    <property type="match status" value="1"/>
</dbReference>
<feature type="domain" description="DprA winged helix" evidence="3">
    <location>
        <begin position="237"/>
        <end position="284"/>
    </location>
</feature>
<dbReference type="Gene3D" id="3.40.50.450">
    <property type="match status" value="1"/>
</dbReference>
<reference evidence="4 5" key="1">
    <citation type="submission" date="2024-06" db="EMBL/GenBank/DDBJ databases">
        <title>Genomic Encyclopedia of Type Strains, Phase IV (KMG-IV): sequencing the most valuable type-strain genomes for metagenomic binning, comparative biology and taxonomic classification.</title>
        <authorList>
            <person name="Goeker M."/>
        </authorList>
    </citation>
    <scope>NUCLEOTIDE SEQUENCE [LARGE SCALE GENOMIC DNA]</scope>
    <source>
        <strain evidence="4 5">DSM 29492</strain>
    </source>
</reference>
<dbReference type="Gene3D" id="1.10.10.10">
    <property type="entry name" value="Winged helix-like DNA-binding domain superfamily/Winged helix DNA-binding domain"/>
    <property type="match status" value="1"/>
</dbReference>
<dbReference type="Pfam" id="PF02481">
    <property type="entry name" value="DNA_processg_A"/>
    <property type="match status" value="1"/>
</dbReference>
<name>A0ABV2LXS4_9FIRM</name>
<organism evidence="4 5">
    <name type="scientific">Blautia caecimuris</name>
    <dbReference type="NCBI Taxonomy" id="1796615"/>
    <lineage>
        <taxon>Bacteria</taxon>
        <taxon>Bacillati</taxon>
        <taxon>Bacillota</taxon>
        <taxon>Clostridia</taxon>
        <taxon>Lachnospirales</taxon>
        <taxon>Lachnospiraceae</taxon>
        <taxon>Blautia</taxon>
    </lineage>
</organism>
<dbReference type="EMBL" id="JBEPMJ010000001">
    <property type="protein sequence ID" value="MET3749011.1"/>
    <property type="molecule type" value="Genomic_DNA"/>
</dbReference>
<dbReference type="InterPro" id="IPR057666">
    <property type="entry name" value="DrpA_SLOG"/>
</dbReference>
<protein>
    <submittedName>
        <fullName evidence="4">DNA processing protein</fullName>
    </submittedName>
</protein>
<feature type="domain" description="Smf/DprA SLOG" evidence="2">
    <location>
        <begin position="12"/>
        <end position="220"/>
    </location>
</feature>
<dbReference type="InterPro" id="IPR003488">
    <property type="entry name" value="DprA"/>
</dbReference>
<comment type="caution">
    <text evidence="4">The sequence shown here is derived from an EMBL/GenBank/DDBJ whole genome shotgun (WGS) entry which is preliminary data.</text>
</comment>
<evidence type="ECO:0000256" key="1">
    <source>
        <dbReference type="ARBA" id="ARBA00006525"/>
    </source>
</evidence>
<dbReference type="PANTHER" id="PTHR43022">
    <property type="entry name" value="PROTEIN SMF"/>
    <property type="match status" value="1"/>
</dbReference>
<comment type="similarity">
    <text evidence="1">Belongs to the DprA/Smf family.</text>
</comment>